<organism evidence="2 3">
    <name type="scientific">Thermasporomyces composti</name>
    <dbReference type="NCBI Taxonomy" id="696763"/>
    <lineage>
        <taxon>Bacteria</taxon>
        <taxon>Bacillati</taxon>
        <taxon>Actinomycetota</taxon>
        <taxon>Actinomycetes</taxon>
        <taxon>Propionibacteriales</taxon>
        <taxon>Nocardioidaceae</taxon>
        <taxon>Thermasporomyces</taxon>
    </lineage>
</organism>
<evidence type="ECO:0000313" key="3">
    <source>
        <dbReference type="Proteomes" id="UP000256485"/>
    </source>
</evidence>
<dbReference type="RefSeq" id="WP_115851523.1">
    <property type="nucleotide sequence ID" value="NZ_QTUC01000001.1"/>
</dbReference>
<dbReference type="Proteomes" id="UP000256485">
    <property type="component" value="Unassembled WGS sequence"/>
</dbReference>
<protein>
    <submittedName>
        <fullName evidence="2">Uncharacterized protein</fullName>
    </submittedName>
</protein>
<evidence type="ECO:0000256" key="1">
    <source>
        <dbReference type="SAM" id="MobiDB-lite"/>
    </source>
</evidence>
<sequence length="154" mass="16850">MAVGDTQIDPADLEHFARRMDELADDLEDANRPAYKLVHSDVDVYGPNGAPLYPCAGSYAAAETFHNTYNQKIREMSEAFQQLRGLLRALGDATREVAKRYRTAEEFNSAKSRDIEALLGAATPPDGGQTRGGDQQPEGDQQSENDNPAGPRPE</sequence>
<name>A0A3D9VA65_THECX</name>
<dbReference type="EMBL" id="QTUC01000001">
    <property type="protein sequence ID" value="REF38186.1"/>
    <property type="molecule type" value="Genomic_DNA"/>
</dbReference>
<dbReference type="AlphaFoldDB" id="A0A3D9VA65"/>
<accession>A0A3D9VA65</accession>
<evidence type="ECO:0000313" key="2">
    <source>
        <dbReference type="EMBL" id="REF38186.1"/>
    </source>
</evidence>
<reference evidence="2 3" key="1">
    <citation type="submission" date="2018-08" db="EMBL/GenBank/DDBJ databases">
        <title>Sequencing the genomes of 1000 actinobacteria strains.</title>
        <authorList>
            <person name="Klenk H.-P."/>
        </authorList>
    </citation>
    <scope>NUCLEOTIDE SEQUENCE [LARGE SCALE GENOMIC DNA]</scope>
    <source>
        <strain evidence="2 3">DSM 22891</strain>
    </source>
</reference>
<proteinExistence type="predicted"/>
<comment type="caution">
    <text evidence="2">The sequence shown here is derived from an EMBL/GenBank/DDBJ whole genome shotgun (WGS) entry which is preliminary data.</text>
</comment>
<gene>
    <name evidence="2" type="ORF">DFJ64_3657</name>
</gene>
<keyword evidence="3" id="KW-1185">Reference proteome</keyword>
<feature type="region of interest" description="Disordered" evidence="1">
    <location>
        <begin position="112"/>
        <end position="154"/>
    </location>
</feature>
<dbReference type="OrthoDB" id="3402696at2"/>